<feature type="binding site" evidence="10">
    <location>
        <begin position="245"/>
        <end position="247"/>
    </location>
    <ligand>
        <name>pyridoxal 5'-phosphate</name>
        <dbReference type="ChEBI" id="CHEBI:597326"/>
    </ligand>
</feature>
<evidence type="ECO:0000256" key="8">
    <source>
        <dbReference type="ARBA" id="ARBA00023014"/>
    </source>
</evidence>
<dbReference type="GO" id="GO:0051537">
    <property type="term" value="F:2 iron, 2 sulfur cluster binding"/>
    <property type="evidence" value="ECO:0007669"/>
    <property type="project" value="UniProtKB-UniRule"/>
</dbReference>
<dbReference type="Gene3D" id="3.90.1150.10">
    <property type="entry name" value="Aspartate Aminotransferase, domain 1"/>
    <property type="match status" value="1"/>
</dbReference>
<proteinExistence type="inferred from homology"/>
<comment type="caution">
    <text evidence="13">The sequence shown here is derived from an EMBL/GenBank/DDBJ whole genome shotgun (WGS) entry which is preliminary data.</text>
</comment>
<dbReference type="FunFam" id="3.90.1150.10:FF:000002">
    <property type="entry name" value="Cysteine desulfurase IscS"/>
    <property type="match status" value="1"/>
</dbReference>
<dbReference type="HAMAP" id="MF_00331">
    <property type="entry name" value="Cys_desulf_IscS"/>
    <property type="match status" value="1"/>
</dbReference>
<dbReference type="InterPro" id="IPR016454">
    <property type="entry name" value="Cysteine_dSase"/>
</dbReference>
<sequence>MDNHATTPLDPRVLEAMLPYLREDFGNAASRNHAFGWKAEAAVEVARKQVAALIGASDKEIVFTSGATESDNLAIKGVIEFYKAKGDHIITLKTEHKAVLDSCKRLERIRQERLDELKLLRLSQLAETDVTADNLAELSVKHRIDEDATYQKWAALPTGGARVTYLDVEADGRVSLEKLAAAITDKTVLVSVMFANNEIGVVQPIAEIGRLCRERGVLFHCDAVQGIGKLPFNVEEMKVDLASITAHKMYGPKGIGALYVRRKPRVRIAPLVDGGGHERGMRSGTLNVAAIVGFGKAAELARQELPDEAARLLRLRERLRTGIMSQLDLLKVNGSMEHRLPGNLNLSFSYVEGEALMMSIKDVAVSSGSACTSASLEPSYVLRACGVEEDLAHSSIRFGIGRFNTEEEVDFVIRLVVDKVRKLRDMSPLYEMAKEGIDLKSIEWTAH</sequence>
<dbReference type="GO" id="GO:0044571">
    <property type="term" value="P:[2Fe-2S] cluster assembly"/>
    <property type="evidence" value="ECO:0007669"/>
    <property type="project" value="UniProtKB-UniRule"/>
</dbReference>
<keyword evidence="6 10" id="KW-0663">Pyridoxal phosphate</keyword>
<feature type="modified residue" description="N6-(pyridoxal phosphate)lysine" evidence="10">
    <location>
        <position position="248"/>
    </location>
</feature>
<reference evidence="13 14" key="1">
    <citation type="submission" date="2006-04" db="EMBL/GenBank/DDBJ databases">
        <authorList>
            <person name="Nierman W.C."/>
        </authorList>
    </citation>
    <scope>NUCLEOTIDE SEQUENCE [LARGE SCALE GENOMIC DNA]</scope>
    <source>
        <strain evidence="13 14">DW4/3-1</strain>
    </source>
</reference>
<comment type="function">
    <text evidence="10">Master enzyme that delivers sulfur to a number of partners involved in Fe-S cluster assembly, tRNA modification or cofactor biosynthesis. Catalyzes the removal of elemental sulfur atoms from cysteine to produce alanine. Functions as a sulfur delivery protein for Fe-S cluster synthesis onto IscU, an Fe-S scaffold assembly protein, as well as other S acceptor proteins.</text>
</comment>
<dbReference type="AlphaFoldDB" id="Q08UI7"/>
<evidence type="ECO:0000256" key="9">
    <source>
        <dbReference type="ARBA" id="ARBA00050776"/>
    </source>
</evidence>
<comment type="cofactor">
    <cofactor evidence="1 10 11">
        <name>pyridoxal 5'-phosphate</name>
        <dbReference type="ChEBI" id="CHEBI:597326"/>
    </cofactor>
</comment>
<keyword evidence="3 10" id="KW-0808">Transferase</keyword>
<evidence type="ECO:0000256" key="5">
    <source>
        <dbReference type="ARBA" id="ARBA00022723"/>
    </source>
</evidence>
<keyword evidence="4 10" id="KW-0001">2Fe-2S</keyword>
<keyword evidence="7 10" id="KW-0408">Iron</keyword>
<comment type="similarity">
    <text evidence="2 10">Belongs to the class-V pyridoxal-phosphate-dependent aminotransferase family. NifS/IscS subfamily.</text>
</comment>
<evidence type="ECO:0000313" key="13">
    <source>
        <dbReference type="EMBL" id="EAU64164.1"/>
    </source>
</evidence>
<dbReference type="InterPro" id="IPR015422">
    <property type="entry name" value="PyrdxlP-dep_Trfase_small"/>
</dbReference>
<feature type="domain" description="Aminotransferase class V" evidence="12">
    <location>
        <begin position="146"/>
        <end position="410"/>
    </location>
</feature>
<evidence type="ECO:0000256" key="10">
    <source>
        <dbReference type="HAMAP-Rule" id="MF_00331"/>
    </source>
</evidence>
<dbReference type="GO" id="GO:1990221">
    <property type="term" value="C:L-cysteine desulfurase complex"/>
    <property type="evidence" value="ECO:0007669"/>
    <property type="project" value="UniProtKB-ARBA"/>
</dbReference>
<dbReference type="InterPro" id="IPR020578">
    <property type="entry name" value="Aminotrans_V_PyrdxlP_BS"/>
</dbReference>
<evidence type="ECO:0000256" key="11">
    <source>
        <dbReference type="RuleBase" id="RU004504"/>
    </source>
</evidence>
<name>Q08UI7_STIAD</name>
<keyword evidence="13" id="KW-0032">Aminotransferase</keyword>
<evidence type="ECO:0000313" key="14">
    <source>
        <dbReference type="Proteomes" id="UP000032702"/>
    </source>
</evidence>
<comment type="subunit">
    <text evidence="10">Homodimer. Forms a heterotetramer with IscU, interacts with other sulfur acceptors.</text>
</comment>
<dbReference type="PANTHER" id="PTHR11601:SF34">
    <property type="entry name" value="CYSTEINE DESULFURASE"/>
    <property type="match status" value="1"/>
</dbReference>
<dbReference type="PATRIC" id="fig|378806.16.peg.3087"/>
<evidence type="ECO:0000256" key="7">
    <source>
        <dbReference type="ARBA" id="ARBA00023004"/>
    </source>
</evidence>
<comment type="catalytic activity">
    <reaction evidence="9 10">
        <text>(sulfur carrier)-H + L-cysteine = (sulfur carrier)-SH + L-alanine</text>
        <dbReference type="Rhea" id="RHEA:43892"/>
        <dbReference type="Rhea" id="RHEA-COMP:14737"/>
        <dbReference type="Rhea" id="RHEA-COMP:14739"/>
        <dbReference type="ChEBI" id="CHEBI:29917"/>
        <dbReference type="ChEBI" id="CHEBI:35235"/>
        <dbReference type="ChEBI" id="CHEBI:57972"/>
        <dbReference type="ChEBI" id="CHEBI:64428"/>
        <dbReference type="EC" id="2.8.1.7"/>
    </reaction>
</comment>
<feature type="domain" description="Aminotransferase class V" evidence="12">
    <location>
        <begin position="2"/>
        <end position="126"/>
    </location>
</feature>
<dbReference type="Gene3D" id="3.40.640.10">
    <property type="entry name" value="Type I PLP-dependent aspartate aminotransferase-like (Major domain)"/>
    <property type="match status" value="2"/>
</dbReference>
<protein>
    <recommendedName>
        <fullName evidence="10">Cysteine desulfurase IscS</fullName>
        <ecNumber evidence="10">2.8.1.7</ecNumber>
    </recommendedName>
</protein>
<dbReference type="InterPro" id="IPR000192">
    <property type="entry name" value="Aminotrans_V_dom"/>
</dbReference>
<evidence type="ECO:0000256" key="4">
    <source>
        <dbReference type="ARBA" id="ARBA00022714"/>
    </source>
</evidence>
<dbReference type="PANTHER" id="PTHR11601">
    <property type="entry name" value="CYSTEINE DESULFURYLASE FAMILY MEMBER"/>
    <property type="match status" value="1"/>
</dbReference>
<feature type="active site" description="Cysteine persulfide intermediate" evidence="10">
    <location>
        <position position="371"/>
    </location>
</feature>
<dbReference type="PIRSF" id="PIRSF005572">
    <property type="entry name" value="NifS"/>
    <property type="match status" value="1"/>
</dbReference>
<evidence type="ECO:0000256" key="3">
    <source>
        <dbReference type="ARBA" id="ARBA00022679"/>
    </source>
</evidence>
<dbReference type="InterPro" id="IPR015424">
    <property type="entry name" value="PyrdxlP-dep_Trfase"/>
</dbReference>
<dbReference type="EMBL" id="AAMD01000128">
    <property type="protein sequence ID" value="EAU64164.1"/>
    <property type="molecule type" value="Genomic_DNA"/>
</dbReference>
<dbReference type="InterPro" id="IPR010240">
    <property type="entry name" value="Cys_deSase_IscS"/>
</dbReference>
<dbReference type="EC" id="2.8.1.7" evidence="10"/>
<evidence type="ECO:0000259" key="12">
    <source>
        <dbReference type="Pfam" id="PF00266"/>
    </source>
</evidence>
<accession>Q08UI7</accession>
<dbReference type="GO" id="GO:0008483">
    <property type="term" value="F:transaminase activity"/>
    <property type="evidence" value="ECO:0007669"/>
    <property type="project" value="UniProtKB-KW"/>
</dbReference>
<organism evidence="13 14">
    <name type="scientific">Stigmatella aurantiaca (strain DW4/3-1)</name>
    <dbReference type="NCBI Taxonomy" id="378806"/>
    <lineage>
        <taxon>Bacteria</taxon>
        <taxon>Pseudomonadati</taxon>
        <taxon>Myxococcota</taxon>
        <taxon>Myxococcia</taxon>
        <taxon>Myxococcales</taxon>
        <taxon>Cystobacterineae</taxon>
        <taxon>Archangiaceae</taxon>
        <taxon>Stigmatella</taxon>
    </lineage>
</organism>
<feature type="binding site" evidence="10">
    <location>
        <position position="197"/>
    </location>
    <ligand>
        <name>pyridoxal 5'-phosphate</name>
        <dbReference type="ChEBI" id="CHEBI:597326"/>
    </ligand>
</feature>
<feature type="binding site" evidence="10">
    <location>
        <position position="285"/>
    </location>
    <ligand>
        <name>pyridoxal 5'-phosphate</name>
        <dbReference type="ChEBI" id="CHEBI:597326"/>
    </ligand>
</feature>
<keyword evidence="5 10" id="KW-0479">Metal-binding</keyword>
<evidence type="ECO:0000256" key="6">
    <source>
        <dbReference type="ARBA" id="ARBA00022898"/>
    </source>
</evidence>
<feature type="binding site" evidence="10">
    <location>
        <begin position="67"/>
        <end position="68"/>
    </location>
    <ligand>
        <name>pyridoxal 5'-phosphate</name>
        <dbReference type="ChEBI" id="CHEBI:597326"/>
    </ligand>
</feature>
<dbReference type="GO" id="GO:0030170">
    <property type="term" value="F:pyridoxal phosphate binding"/>
    <property type="evidence" value="ECO:0007669"/>
    <property type="project" value="UniProtKB-UniRule"/>
</dbReference>
<feature type="binding site" description="via persulfide group" evidence="10">
    <location>
        <position position="371"/>
    </location>
    <ligand>
        <name>[2Fe-2S] cluster</name>
        <dbReference type="ChEBI" id="CHEBI:190135"/>
        <note>ligand shared with IscU</note>
    </ligand>
</feature>
<dbReference type="NCBIfam" id="NF010611">
    <property type="entry name" value="PRK14012.1"/>
    <property type="match status" value="1"/>
</dbReference>
<comment type="pathway">
    <text evidence="10">Cofactor biosynthesis; iron-sulfur cluster biosynthesis.</text>
</comment>
<evidence type="ECO:0000256" key="1">
    <source>
        <dbReference type="ARBA" id="ARBA00001933"/>
    </source>
</evidence>
<dbReference type="Pfam" id="PF00266">
    <property type="entry name" value="Aminotran_5"/>
    <property type="match status" value="2"/>
</dbReference>
<feature type="binding site" evidence="10">
    <location>
        <position position="225"/>
    </location>
    <ligand>
        <name>pyridoxal 5'-phosphate</name>
        <dbReference type="ChEBI" id="CHEBI:597326"/>
    </ligand>
</feature>
<dbReference type="GO" id="GO:0031071">
    <property type="term" value="F:cysteine desulfurase activity"/>
    <property type="evidence" value="ECO:0007669"/>
    <property type="project" value="UniProtKB-UniRule"/>
</dbReference>
<dbReference type="SUPFAM" id="SSF53383">
    <property type="entry name" value="PLP-dependent transferases"/>
    <property type="match status" value="1"/>
</dbReference>
<dbReference type="GO" id="GO:0046872">
    <property type="term" value="F:metal ion binding"/>
    <property type="evidence" value="ECO:0007669"/>
    <property type="project" value="UniProtKB-KW"/>
</dbReference>
<dbReference type="UniPathway" id="UPA00266"/>
<dbReference type="Proteomes" id="UP000032702">
    <property type="component" value="Unassembled WGS sequence"/>
</dbReference>
<keyword evidence="8 10" id="KW-0411">Iron-sulfur</keyword>
<evidence type="ECO:0000256" key="2">
    <source>
        <dbReference type="ARBA" id="ARBA00006490"/>
    </source>
</evidence>
<keyword evidence="10" id="KW-0963">Cytoplasm</keyword>
<comment type="subcellular location">
    <subcellularLocation>
        <location evidence="10">Cytoplasm</location>
    </subcellularLocation>
</comment>
<dbReference type="InterPro" id="IPR015421">
    <property type="entry name" value="PyrdxlP-dep_Trfase_major"/>
</dbReference>
<dbReference type="PROSITE" id="PS00595">
    <property type="entry name" value="AA_TRANSFER_CLASS_5"/>
    <property type="match status" value="1"/>
</dbReference>
<gene>
    <name evidence="10" type="primary">iscS</name>
    <name evidence="13" type="ORF">STIAU_0212</name>
</gene>